<dbReference type="PROSITE" id="PS51034">
    <property type="entry name" value="ZP_2"/>
    <property type="match status" value="1"/>
</dbReference>
<dbReference type="Proteomes" id="UP000749559">
    <property type="component" value="Unassembled WGS sequence"/>
</dbReference>
<gene>
    <name evidence="1" type="ORF">OFUS_LOCUS15935</name>
</gene>
<reference evidence="1" key="1">
    <citation type="submission" date="2022-03" db="EMBL/GenBank/DDBJ databases">
        <authorList>
            <person name="Martin C."/>
        </authorList>
    </citation>
    <scope>NUCLEOTIDE SEQUENCE</scope>
</reference>
<dbReference type="OrthoDB" id="5977047at2759"/>
<name>A0A8J1U3J7_OWEFU</name>
<keyword evidence="2" id="KW-1185">Reference proteome</keyword>
<protein>
    <submittedName>
        <fullName evidence="1">Uncharacterized protein</fullName>
    </submittedName>
</protein>
<sequence length="421" mass="47340">MLWIKSLIIAVLCLLAIKQGVAKSAIPDDVHNNPGRLLKPSDGNVSCTGDLNIIITVHEWVIKSENVDTSEGLHIEGRPDCVIYYDNSIKEFSGVLSLTECFDLKSDDTYETFDAKLVGDTHLQQNGVIIRKNQLALEVICKYKRSEQVDATDITSSLGSATYMYKDEAMGTFQFTFNMYEDANITIPVGEKQISTEQMVYADIRLANVVGNELKMGVVDCFASPSAKKDADGILNRYYLIRNRCFTDDTVKTIVSTTSRYEYGFRSFEFTGDINSIYVHCTVALCMAEDNTGACEQPKVCSETPSNLRESREIHIEHSDTNRKGERIPRSPIENIGKDRMVREYPISSGKILVKSQDTKFSIKKLTGGASWTFIYLGTVFLILNVFLGIALILTRKCRCKENVYLKGTIYRDHLYHALPQ</sequence>
<dbReference type="AlphaFoldDB" id="A0A8J1U3J7"/>
<dbReference type="InterPro" id="IPR001507">
    <property type="entry name" value="ZP_dom"/>
</dbReference>
<proteinExistence type="predicted"/>
<dbReference type="PANTHER" id="PTHR14002">
    <property type="entry name" value="ENDOGLIN/TGF-BETA RECEPTOR TYPE III"/>
    <property type="match status" value="1"/>
</dbReference>
<accession>A0A8J1U3J7</accession>
<evidence type="ECO:0000313" key="2">
    <source>
        <dbReference type="Proteomes" id="UP000749559"/>
    </source>
</evidence>
<dbReference type="Gene3D" id="2.60.40.3210">
    <property type="entry name" value="Zona pellucida, ZP-N domain"/>
    <property type="match status" value="1"/>
</dbReference>
<evidence type="ECO:0000313" key="1">
    <source>
        <dbReference type="EMBL" id="CAH1790764.1"/>
    </source>
</evidence>
<dbReference type="PANTHER" id="PTHR14002:SF54">
    <property type="entry name" value="ZONA PELLUCIDA SPERM-BINDING PROTEIN 2"/>
    <property type="match status" value="1"/>
</dbReference>
<dbReference type="EMBL" id="CAIIXF020000008">
    <property type="protein sequence ID" value="CAH1790764.1"/>
    <property type="molecule type" value="Genomic_DNA"/>
</dbReference>
<dbReference type="SMART" id="SM00241">
    <property type="entry name" value="ZP"/>
    <property type="match status" value="1"/>
</dbReference>
<dbReference type="Gene3D" id="2.60.40.4100">
    <property type="entry name" value="Zona pellucida, ZP-C domain"/>
    <property type="match status" value="1"/>
</dbReference>
<dbReference type="InterPro" id="IPR042235">
    <property type="entry name" value="ZP-C_dom"/>
</dbReference>
<organism evidence="1 2">
    <name type="scientific">Owenia fusiformis</name>
    <name type="common">Polychaete worm</name>
    <dbReference type="NCBI Taxonomy" id="6347"/>
    <lineage>
        <taxon>Eukaryota</taxon>
        <taxon>Metazoa</taxon>
        <taxon>Spiralia</taxon>
        <taxon>Lophotrochozoa</taxon>
        <taxon>Annelida</taxon>
        <taxon>Polychaeta</taxon>
        <taxon>Sedentaria</taxon>
        <taxon>Canalipalpata</taxon>
        <taxon>Sabellida</taxon>
        <taxon>Oweniida</taxon>
        <taxon>Oweniidae</taxon>
        <taxon>Owenia</taxon>
    </lineage>
</organism>
<comment type="caution">
    <text evidence="1">The sequence shown here is derived from an EMBL/GenBank/DDBJ whole genome shotgun (WGS) entry which is preliminary data.</text>
</comment>
<dbReference type="Pfam" id="PF00100">
    <property type="entry name" value="Zona_pellucida"/>
    <property type="match status" value="1"/>
</dbReference>
<dbReference type="InterPro" id="IPR055355">
    <property type="entry name" value="ZP-C"/>
</dbReference>